<dbReference type="Gene3D" id="2.60.40.10">
    <property type="entry name" value="Immunoglobulins"/>
    <property type="match status" value="1"/>
</dbReference>
<feature type="transmembrane region" description="Helical" evidence="2">
    <location>
        <begin position="188"/>
        <end position="212"/>
    </location>
</feature>
<dbReference type="Proteomes" id="UP000887566">
    <property type="component" value="Unplaced"/>
</dbReference>
<dbReference type="PROSITE" id="PS50835">
    <property type="entry name" value="IG_LIKE"/>
    <property type="match status" value="1"/>
</dbReference>
<organism evidence="5 6">
    <name type="scientific">Plectus sambesii</name>
    <dbReference type="NCBI Taxonomy" id="2011161"/>
    <lineage>
        <taxon>Eukaryota</taxon>
        <taxon>Metazoa</taxon>
        <taxon>Ecdysozoa</taxon>
        <taxon>Nematoda</taxon>
        <taxon>Chromadorea</taxon>
        <taxon>Plectida</taxon>
        <taxon>Plectina</taxon>
        <taxon>Plectoidea</taxon>
        <taxon>Plectidae</taxon>
        <taxon>Plectus</taxon>
    </lineage>
</organism>
<dbReference type="InterPro" id="IPR000742">
    <property type="entry name" value="EGF"/>
</dbReference>
<dbReference type="SUPFAM" id="SSF48726">
    <property type="entry name" value="Immunoglobulin"/>
    <property type="match status" value="1"/>
</dbReference>
<evidence type="ECO:0000313" key="5">
    <source>
        <dbReference type="Proteomes" id="UP000887566"/>
    </source>
</evidence>
<evidence type="ECO:0000256" key="1">
    <source>
        <dbReference type="PROSITE-ProRule" id="PRU00076"/>
    </source>
</evidence>
<keyword evidence="1" id="KW-1015">Disulfide bond</keyword>
<keyword evidence="1" id="KW-0245">EGF-like domain</keyword>
<evidence type="ECO:0000313" key="6">
    <source>
        <dbReference type="WBParaSite" id="PSAMB.scaffold174size69268.g3109.t1"/>
    </source>
</evidence>
<dbReference type="InterPro" id="IPR007110">
    <property type="entry name" value="Ig-like_dom"/>
</dbReference>
<dbReference type="Gene3D" id="2.10.25.10">
    <property type="entry name" value="Laminin"/>
    <property type="match status" value="1"/>
</dbReference>
<evidence type="ECO:0000259" key="3">
    <source>
        <dbReference type="PROSITE" id="PS50026"/>
    </source>
</evidence>
<name>A0A914VDM5_9BILA</name>
<dbReference type="AlphaFoldDB" id="A0A914VDM5"/>
<dbReference type="SUPFAM" id="SSF57196">
    <property type="entry name" value="EGF/Laminin"/>
    <property type="match status" value="1"/>
</dbReference>
<evidence type="ECO:0000256" key="2">
    <source>
        <dbReference type="SAM" id="Phobius"/>
    </source>
</evidence>
<keyword evidence="2" id="KW-1133">Transmembrane helix</keyword>
<feature type="disulfide bond" evidence="1">
    <location>
        <begin position="158"/>
        <end position="167"/>
    </location>
</feature>
<reference evidence="6" key="1">
    <citation type="submission" date="2022-11" db="UniProtKB">
        <authorList>
            <consortium name="WormBaseParasite"/>
        </authorList>
    </citation>
    <scope>IDENTIFICATION</scope>
</reference>
<dbReference type="PROSITE" id="PS00022">
    <property type="entry name" value="EGF_1"/>
    <property type="match status" value="1"/>
</dbReference>
<accession>A0A914VDM5</accession>
<dbReference type="PROSITE" id="PS50026">
    <property type="entry name" value="EGF_3"/>
    <property type="match status" value="1"/>
</dbReference>
<sequence length="324" mass="36422">MDIDSMFAFPTYELLLNTSREEVERSKIVQLGLGEPFALQCMVVGEIHEDPDLTWLKDGFPLVIDSTAVVDLPPESGSLGKSIVFSGFDTDKHAGVYECSVQRKDEKYHRKTIRLQQKPINAQIADGFVACPKKHEGVCYNGGICMMHKASNTISCLCPNDKNGPKCERFPVYDGDISGFFGSPQRKAALFSMSATILAFLFLIIICCCYSMKQRRQIKRLRAQVDKLGSSTYPEQESSPLISMKNPQDNEVLAKLQSIDVRDDLYCWNCGSTQLSQVRPNMAAINATKRATFFRDFSQPAESVYIMTNNEIKETINNDDIIHR</sequence>
<feature type="disulfide bond" evidence="1">
    <location>
        <begin position="139"/>
        <end position="156"/>
    </location>
</feature>
<comment type="caution">
    <text evidence="1">Lacks conserved residue(s) required for the propagation of feature annotation.</text>
</comment>
<keyword evidence="2" id="KW-0472">Membrane</keyword>
<dbReference type="InterPro" id="IPR036179">
    <property type="entry name" value="Ig-like_dom_sf"/>
</dbReference>
<proteinExistence type="predicted"/>
<keyword evidence="5" id="KW-1185">Reference proteome</keyword>
<evidence type="ECO:0000259" key="4">
    <source>
        <dbReference type="PROSITE" id="PS50835"/>
    </source>
</evidence>
<dbReference type="WBParaSite" id="PSAMB.scaffold174size69268.g3109.t1">
    <property type="protein sequence ID" value="PSAMB.scaffold174size69268.g3109.t1"/>
    <property type="gene ID" value="PSAMB.scaffold174size69268.g3109"/>
</dbReference>
<feature type="domain" description="Ig-like" evidence="4">
    <location>
        <begin position="10"/>
        <end position="116"/>
    </location>
</feature>
<feature type="domain" description="EGF-like" evidence="3">
    <location>
        <begin position="127"/>
        <end position="168"/>
    </location>
</feature>
<protein>
    <submittedName>
        <fullName evidence="6">Ig-like domain-containing protein</fullName>
    </submittedName>
</protein>
<dbReference type="InterPro" id="IPR013783">
    <property type="entry name" value="Ig-like_fold"/>
</dbReference>
<keyword evidence="2" id="KW-0812">Transmembrane</keyword>